<proteinExistence type="predicted"/>
<evidence type="ECO:0000313" key="2">
    <source>
        <dbReference type="EMBL" id="MFB9681200.1"/>
    </source>
</evidence>
<sequence length="84" mass="9072">MHGESIAEKRPVERKVTAASAGSYLSLLAGLTVLQAVNADLDLIAFLPDPVETFVIPLLPGLIAYVSGFWARHTARPDLPMSQR</sequence>
<reference evidence="2 3" key="1">
    <citation type="submission" date="2024-09" db="EMBL/GenBank/DDBJ databases">
        <authorList>
            <person name="Sun Q."/>
            <person name="Mori K."/>
        </authorList>
    </citation>
    <scope>NUCLEOTIDE SEQUENCE [LARGE SCALE GENOMIC DNA]</scope>
    <source>
        <strain evidence="2 3">JCM 3028</strain>
    </source>
</reference>
<name>A0ABV5TPZ6_9ACTN</name>
<organism evidence="2 3">
    <name type="scientific">Streptosporangium vulgare</name>
    <dbReference type="NCBI Taxonomy" id="46190"/>
    <lineage>
        <taxon>Bacteria</taxon>
        <taxon>Bacillati</taxon>
        <taxon>Actinomycetota</taxon>
        <taxon>Actinomycetes</taxon>
        <taxon>Streptosporangiales</taxon>
        <taxon>Streptosporangiaceae</taxon>
        <taxon>Streptosporangium</taxon>
    </lineage>
</organism>
<feature type="transmembrane region" description="Helical" evidence="1">
    <location>
        <begin position="16"/>
        <end position="34"/>
    </location>
</feature>
<accession>A0ABV5TPZ6</accession>
<evidence type="ECO:0000313" key="3">
    <source>
        <dbReference type="Proteomes" id="UP001589610"/>
    </source>
</evidence>
<keyword evidence="1" id="KW-1133">Transmembrane helix</keyword>
<evidence type="ECO:0000256" key="1">
    <source>
        <dbReference type="SAM" id="Phobius"/>
    </source>
</evidence>
<evidence type="ECO:0008006" key="4">
    <source>
        <dbReference type="Google" id="ProtNLM"/>
    </source>
</evidence>
<keyword evidence="3" id="KW-1185">Reference proteome</keyword>
<feature type="transmembrane region" description="Helical" evidence="1">
    <location>
        <begin position="54"/>
        <end position="71"/>
    </location>
</feature>
<keyword evidence="1" id="KW-0812">Transmembrane</keyword>
<dbReference type="Proteomes" id="UP001589610">
    <property type="component" value="Unassembled WGS sequence"/>
</dbReference>
<dbReference type="RefSeq" id="WP_344747103.1">
    <property type="nucleotide sequence ID" value="NZ_BAAAWW010000117.1"/>
</dbReference>
<gene>
    <name evidence="2" type="ORF">ACFFRH_37470</name>
</gene>
<keyword evidence="1" id="KW-0472">Membrane</keyword>
<protein>
    <recommendedName>
        <fullName evidence="4">Holin</fullName>
    </recommendedName>
</protein>
<dbReference type="EMBL" id="JBHMBS010000031">
    <property type="protein sequence ID" value="MFB9681200.1"/>
    <property type="molecule type" value="Genomic_DNA"/>
</dbReference>
<comment type="caution">
    <text evidence="2">The sequence shown here is derived from an EMBL/GenBank/DDBJ whole genome shotgun (WGS) entry which is preliminary data.</text>
</comment>